<dbReference type="SUPFAM" id="SSF55781">
    <property type="entry name" value="GAF domain-like"/>
    <property type="match status" value="1"/>
</dbReference>
<dbReference type="InterPro" id="IPR002078">
    <property type="entry name" value="Sigma_54_int"/>
</dbReference>
<dbReference type="PROSITE" id="PS00675">
    <property type="entry name" value="SIGMA54_INTERACT_1"/>
    <property type="match status" value="1"/>
</dbReference>
<dbReference type="Pfam" id="PF25601">
    <property type="entry name" value="AAA_lid_14"/>
    <property type="match status" value="1"/>
</dbReference>
<dbReference type="AlphaFoldDB" id="A0A5D3KPS7"/>
<dbReference type="FunFam" id="3.40.50.300:FF:000006">
    <property type="entry name" value="DNA-binding transcriptional regulator NtrC"/>
    <property type="match status" value="1"/>
</dbReference>
<keyword evidence="1" id="KW-0547">Nucleotide-binding</keyword>
<dbReference type="Gene3D" id="3.40.50.300">
    <property type="entry name" value="P-loop containing nucleotide triphosphate hydrolases"/>
    <property type="match status" value="1"/>
</dbReference>
<dbReference type="InterPro" id="IPR058031">
    <property type="entry name" value="AAA_lid_NorR"/>
</dbReference>
<reference evidence="10 11" key="1">
    <citation type="submission" date="2019-08" db="EMBL/GenBank/DDBJ databases">
        <title>Bradyrhizobium hipponensis sp. nov., a rhizobium isolated from a Lupinus angustifolius root nodule in Tunisia.</title>
        <authorList>
            <person name="Off K."/>
            <person name="Rejili M."/>
            <person name="Mars M."/>
            <person name="Brachmann A."/>
            <person name="Marin M."/>
        </authorList>
    </citation>
    <scope>NUCLEOTIDE SEQUENCE [LARGE SCALE GENOMIC DNA]</scope>
    <source>
        <strain evidence="10 11">CTAW71</strain>
    </source>
</reference>
<protein>
    <submittedName>
        <fullName evidence="10">AAA domain-containing protein</fullName>
    </submittedName>
</protein>
<dbReference type="Gene3D" id="1.10.8.60">
    <property type="match status" value="1"/>
</dbReference>
<keyword evidence="5" id="KW-0238">DNA-binding</keyword>
<evidence type="ECO:0000313" key="10">
    <source>
        <dbReference type="EMBL" id="TYL93972.1"/>
    </source>
</evidence>
<dbReference type="InterPro" id="IPR003018">
    <property type="entry name" value="GAF"/>
</dbReference>
<dbReference type="SMART" id="SM00382">
    <property type="entry name" value="AAA"/>
    <property type="match status" value="1"/>
</dbReference>
<feature type="domain" description="Sigma-54 factor interaction" evidence="9">
    <location>
        <begin position="232"/>
        <end position="461"/>
    </location>
</feature>
<name>A0A5D3KPS7_9BRAD</name>
<dbReference type="GO" id="GO:0000160">
    <property type="term" value="P:phosphorelay signal transduction system"/>
    <property type="evidence" value="ECO:0007669"/>
    <property type="project" value="UniProtKB-KW"/>
</dbReference>
<proteinExistence type="predicted"/>
<dbReference type="SUPFAM" id="SSF52540">
    <property type="entry name" value="P-loop containing nucleoside triphosphate hydrolases"/>
    <property type="match status" value="1"/>
</dbReference>
<dbReference type="InterPro" id="IPR003593">
    <property type="entry name" value="AAA+_ATPase"/>
</dbReference>
<dbReference type="PROSITE" id="PS00688">
    <property type="entry name" value="SIGMA54_INTERACT_3"/>
    <property type="match status" value="1"/>
</dbReference>
<dbReference type="PROSITE" id="PS50045">
    <property type="entry name" value="SIGMA54_INTERACT_4"/>
    <property type="match status" value="1"/>
</dbReference>
<dbReference type="InterPro" id="IPR027417">
    <property type="entry name" value="P-loop_NTPase"/>
</dbReference>
<dbReference type="InterPro" id="IPR025662">
    <property type="entry name" value="Sigma_54_int_dom_ATP-bd_1"/>
</dbReference>
<dbReference type="Pfam" id="PF00158">
    <property type="entry name" value="Sigma54_activat"/>
    <property type="match status" value="1"/>
</dbReference>
<dbReference type="Pfam" id="PF01590">
    <property type="entry name" value="GAF"/>
    <property type="match status" value="1"/>
</dbReference>
<keyword evidence="7" id="KW-0804">Transcription</keyword>
<evidence type="ECO:0000313" key="11">
    <source>
        <dbReference type="Proteomes" id="UP000324758"/>
    </source>
</evidence>
<evidence type="ECO:0000256" key="8">
    <source>
        <dbReference type="SAM" id="Coils"/>
    </source>
</evidence>
<accession>A0A5D3KPS7</accession>
<dbReference type="InterPro" id="IPR025944">
    <property type="entry name" value="Sigma_54_int_dom_CS"/>
</dbReference>
<dbReference type="OrthoDB" id="9761019at2"/>
<dbReference type="PANTHER" id="PTHR32071">
    <property type="entry name" value="TRANSCRIPTIONAL REGULATORY PROTEIN"/>
    <property type="match status" value="1"/>
</dbReference>
<evidence type="ECO:0000256" key="5">
    <source>
        <dbReference type="ARBA" id="ARBA00023125"/>
    </source>
</evidence>
<dbReference type="SMART" id="SM00065">
    <property type="entry name" value="GAF"/>
    <property type="match status" value="1"/>
</dbReference>
<evidence type="ECO:0000259" key="9">
    <source>
        <dbReference type="PROSITE" id="PS50045"/>
    </source>
</evidence>
<dbReference type="GO" id="GO:0003677">
    <property type="term" value="F:DNA binding"/>
    <property type="evidence" value="ECO:0007669"/>
    <property type="project" value="UniProtKB-KW"/>
</dbReference>
<evidence type="ECO:0000256" key="6">
    <source>
        <dbReference type="ARBA" id="ARBA00023159"/>
    </source>
</evidence>
<keyword evidence="11" id="KW-1185">Reference proteome</keyword>
<dbReference type="InterPro" id="IPR029016">
    <property type="entry name" value="GAF-like_dom_sf"/>
</dbReference>
<dbReference type="Proteomes" id="UP000324758">
    <property type="component" value="Unassembled WGS sequence"/>
</dbReference>
<keyword evidence="3" id="KW-0902">Two-component regulatory system</keyword>
<dbReference type="GO" id="GO:0005524">
    <property type="term" value="F:ATP binding"/>
    <property type="evidence" value="ECO:0007669"/>
    <property type="project" value="UniProtKB-KW"/>
</dbReference>
<dbReference type="PANTHER" id="PTHR32071:SF57">
    <property type="entry name" value="C4-DICARBOXYLATE TRANSPORT TRANSCRIPTIONAL REGULATORY PROTEIN DCTD"/>
    <property type="match status" value="1"/>
</dbReference>
<evidence type="ECO:0000256" key="2">
    <source>
        <dbReference type="ARBA" id="ARBA00022840"/>
    </source>
</evidence>
<dbReference type="EMBL" id="VSSS01000030">
    <property type="protein sequence ID" value="TYL93972.1"/>
    <property type="molecule type" value="Genomic_DNA"/>
</dbReference>
<keyword evidence="2" id="KW-0067">ATP-binding</keyword>
<comment type="caution">
    <text evidence="10">The sequence shown here is derived from an EMBL/GenBank/DDBJ whole genome shotgun (WGS) entry which is preliminary data.</text>
</comment>
<feature type="coiled-coil region" evidence="8">
    <location>
        <begin position="196"/>
        <end position="223"/>
    </location>
</feature>
<evidence type="ECO:0000256" key="7">
    <source>
        <dbReference type="ARBA" id="ARBA00023163"/>
    </source>
</evidence>
<evidence type="ECO:0000256" key="3">
    <source>
        <dbReference type="ARBA" id="ARBA00023012"/>
    </source>
</evidence>
<sequence length="538" mass="59682">MSTARSNSDLDRSEWAAMNTAPSSPLEELVAFERMLADLSARMANVLADRVEPEIQIAQVTLRQFLGFDRSTFAEFQDDSLVVVSSSAIDGVDATPLGPLPAQLDWFTAKLRAGETLVVRDPADDLPPEAVGEAEYCRRTGLRSHLSIPLRIGGRVIGAIAFAAFRETRNWPDDLIARVMLVGEVFAHAIARKREHEKLLAAMAEIRLLKDRLERENSYLKQAVQVRPPQGLMSRSARFLSVVEEIKQVAQTSSTVLLLGETGSGKEVLAQAIHDSSAQKDRAMIKVNCAALPASLIESELFGREKGAFTGALARQAGRFEIADGSTIFLDEVGELPLELQPKLLRVLQEGEFERLGGNKTIKVDARVIAATNRPLEQAVSEGRFRQDLFYRLNVFPIEVPPLRERREDIPFLAWTFVKEFGNSMGKPIEEIAEESMDALREYLWPGNIRELRNVIERAMILSRGPKLYVKLSSAALRPVAVRVTAGSLDEAELTIIRQAVEQCNWRIRGTNGAAALLNMKPTTLESRIKKLGLTPKH</sequence>
<dbReference type="CDD" id="cd00009">
    <property type="entry name" value="AAA"/>
    <property type="match status" value="1"/>
</dbReference>
<keyword evidence="6" id="KW-0010">Activator</keyword>
<dbReference type="Gene3D" id="3.30.450.40">
    <property type="match status" value="1"/>
</dbReference>
<dbReference type="GO" id="GO:0006355">
    <property type="term" value="P:regulation of DNA-templated transcription"/>
    <property type="evidence" value="ECO:0007669"/>
    <property type="project" value="InterPro"/>
</dbReference>
<gene>
    <name evidence="10" type="ORF">FXB40_19210</name>
</gene>
<evidence type="ECO:0000256" key="4">
    <source>
        <dbReference type="ARBA" id="ARBA00023015"/>
    </source>
</evidence>
<keyword evidence="4" id="KW-0805">Transcription regulation</keyword>
<dbReference type="Gene3D" id="1.10.10.60">
    <property type="entry name" value="Homeodomain-like"/>
    <property type="match status" value="1"/>
</dbReference>
<organism evidence="10 11">
    <name type="scientific">Bradyrhizobium rifense</name>
    <dbReference type="NCBI Taxonomy" id="515499"/>
    <lineage>
        <taxon>Bacteria</taxon>
        <taxon>Pseudomonadati</taxon>
        <taxon>Pseudomonadota</taxon>
        <taxon>Alphaproteobacteria</taxon>
        <taxon>Hyphomicrobiales</taxon>
        <taxon>Nitrobacteraceae</taxon>
        <taxon>Bradyrhizobium</taxon>
    </lineage>
</organism>
<evidence type="ECO:0000256" key="1">
    <source>
        <dbReference type="ARBA" id="ARBA00022741"/>
    </source>
</evidence>
<keyword evidence="8" id="KW-0175">Coiled coil</keyword>